<reference evidence="3" key="1">
    <citation type="journal article" date="2019" name="Int. J. Syst. Evol. Microbiol.">
        <title>The Global Catalogue of Microorganisms (GCM) 10K type strain sequencing project: providing services to taxonomists for standard genome sequencing and annotation.</title>
        <authorList>
            <consortium name="The Broad Institute Genomics Platform"/>
            <consortium name="The Broad Institute Genome Sequencing Center for Infectious Disease"/>
            <person name="Wu L."/>
            <person name="Ma J."/>
        </authorList>
    </citation>
    <scope>NUCLEOTIDE SEQUENCE [LARGE SCALE GENOMIC DNA]</scope>
    <source>
        <strain evidence="3">CGMCC 4.7152</strain>
    </source>
</reference>
<dbReference type="InterPro" id="IPR039422">
    <property type="entry name" value="MarR/SlyA-like"/>
</dbReference>
<dbReference type="RefSeq" id="WP_380123085.1">
    <property type="nucleotide sequence ID" value="NZ_JBHSIU010000054.1"/>
</dbReference>
<evidence type="ECO:0000313" key="3">
    <source>
        <dbReference type="Proteomes" id="UP001595912"/>
    </source>
</evidence>
<dbReference type="PRINTS" id="PR00598">
    <property type="entry name" value="HTHMARR"/>
</dbReference>
<dbReference type="SMART" id="SM00347">
    <property type="entry name" value="HTH_MARR"/>
    <property type="match status" value="1"/>
</dbReference>
<proteinExistence type="predicted"/>
<evidence type="ECO:0000259" key="1">
    <source>
        <dbReference type="PROSITE" id="PS50995"/>
    </source>
</evidence>
<sequence>MASRPQAVVLGELLGRSWRTFSRLGQARFAESGLSAARVRLLLALAAEPDSRMGDLARSLGLTARALTPLTDSLAEEGLVERVVDPADRRAFRLALTELGAGEAERIGALQAQISDEIFAGLTPAQRRDLERLLLAFVASTGGEGPPDC</sequence>
<dbReference type="Pfam" id="PF12802">
    <property type="entry name" value="MarR_2"/>
    <property type="match status" value="1"/>
</dbReference>
<dbReference type="Proteomes" id="UP001595912">
    <property type="component" value="Unassembled WGS sequence"/>
</dbReference>
<organism evidence="2 3">
    <name type="scientific">Dactylosporangium cerinum</name>
    <dbReference type="NCBI Taxonomy" id="1434730"/>
    <lineage>
        <taxon>Bacteria</taxon>
        <taxon>Bacillati</taxon>
        <taxon>Actinomycetota</taxon>
        <taxon>Actinomycetes</taxon>
        <taxon>Micromonosporales</taxon>
        <taxon>Micromonosporaceae</taxon>
        <taxon>Dactylosporangium</taxon>
    </lineage>
</organism>
<feature type="domain" description="HTH marR-type" evidence="1">
    <location>
        <begin position="7"/>
        <end position="139"/>
    </location>
</feature>
<dbReference type="InterPro" id="IPR000835">
    <property type="entry name" value="HTH_MarR-typ"/>
</dbReference>
<dbReference type="InterPro" id="IPR036388">
    <property type="entry name" value="WH-like_DNA-bd_sf"/>
</dbReference>
<keyword evidence="3" id="KW-1185">Reference proteome</keyword>
<dbReference type="PROSITE" id="PS50995">
    <property type="entry name" value="HTH_MARR_2"/>
    <property type="match status" value="1"/>
</dbReference>
<comment type="caution">
    <text evidence="2">The sequence shown here is derived from an EMBL/GenBank/DDBJ whole genome shotgun (WGS) entry which is preliminary data.</text>
</comment>
<evidence type="ECO:0000313" key="2">
    <source>
        <dbReference type="EMBL" id="MFC5003799.1"/>
    </source>
</evidence>
<dbReference type="PANTHER" id="PTHR33164">
    <property type="entry name" value="TRANSCRIPTIONAL REGULATOR, MARR FAMILY"/>
    <property type="match status" value="1"/>
</dbReference>
<dbReference type="EMBL" id="JBHSIU010000054">
    <property type="protein sequence ID" value="MFC5003799.1"/>
    <property type="molecule type" value="Genomic_DNA"/>
</dbReference>
<accession>A0ABV9W638</accession>
<gene>
    <name evidence="2" type="ORF">ACFPIJ_39000</name>
</gene>
<dbReference type="PANTHER" id="PTHR33164:SF43">
    <property type="entry name" value="HTH-TYPE TRANSCRIPTIONAL REPRESSOR YETL"/>
    <property type="match status" value="1"/>
</dbReference>
<name>A0ABV9W638_9ACTN</name>
<dbReference type="Gene3D" id="1.10.10.10">
    <property type="entry name" value="Winged helix-like DNA-binding domain superfamily/Winged helix DNA-binding domain"/>
    <property type="match status" value="1"/>
</dbReference>
<dbReference type="SUPFAM" id="SSF46785">
    <property type="entry name" value="Winged helix' DNA-binding domain"/>
    <property type="match status" value="1"/>
</dbReference>
<dbReference type="InterPro" id="IPR036390">
    <property type="entry name" value="WH_DNA-bd_sf"/>
</dbReference>
<protein>
    <submittedName>
        <fullName evidence="2">MarR family winged helix-turn-helix transcriptional regulator</fullName>
    </submittedName>
</protein>